<dbReference type="Gene3D" id="3.30.2010.10">
    <property type="entry name" value="Metalloproteases ('zincins'), catalytic domain"/>
    <property type="match status" value="1"/>
</dbReference>
<organism evidence="2 3">
    <name type="scientific">Leptospira ryugenii</name>
    <dbReference type="NCBI Taxonomy" id="1917863"/>
    <lineage>
        <taxon>Bacteria</taxon>
        <taxon>Pseudomonadati</taxon>
        <taxon>Spirochaetota</taxon>
        <taxon>Spirochaetia</taxon>
        <taxon>Leptospirales</taxon>
        <taxon>Leptospiraceae</taxon>
        <taxon>Leptospira</taxon>
    </lineage>
</organism>
<dbReference type="PANTHER" id="PTHR30399">
    <property type="entry name" value="UNCHARACTERIZED PROTEIN YGJP"/>
    <property type="match status" value="1"/>
</dbReference>
<gene>
    <name evidence="2" type="ORF">LPTSP4_34470</name>
</gene>
<protein>
    <submittedName>
        <fullName evidence="2">Metal-dependent hydrolase</fullName>
    </submittedName>
</protein>
<dbReference type="CDD" id="cd07344">
    <property type="entry name" value="M48_yhfN_like"/>
    <property type="match status" value="1"/>
</dbReference>
<dbReference type="InterPro" id="IPR053136">
    <property type="entry name" value="UTP_pyrophosphatase-like"/>
</dbReference>
<dbReference type="Pfam" id="PF01863">
    <property type="entry name" value="YgjP-like"/>
    <property type="match status" value="1"/>
</dbReference>
<dbReference type="InterPro" id="IPR002725">
    <property type="entry name" value="YgjP-like_metallopeptidase"/>
</dbReference>
<dbReference type="EMBL" id="BFBB01000009">
    <property type="protein sequence ID" value="GBF51909.1"/>
    <property type="molecule type" value="Genomic_DNA"/>
</dbReference>
<dbReference type="AlphaFoldDB" id="A0A2P2E4W1"/>
<evidence type="ECO:0000313" key="3">
    <source>
        <dbReference type="Proteomes" id="UP000245133"/>
    </source>
</evidence>
<dbReference type="PANTHER" id="PTHR30399:SF1">
    <property type="entry name" value="UTP PYROPHOSPHATASE"/>
    <property type="match status" value="1"/>
</dbReference>
<dbReference type="Proteomes" id="UP000245133">
    <property type="component" value="Unassembled WGS sequence"/>
</dbReference>
<sequence length="244" mass="28604">MRQKKQIKVTNYQTLMYPDLGYPYELRKSRGKSISLTIYPNNFIILRIPNRMPKNQVIEFLQERKSWVQAKFQDNKKHNPKRAEFKDGDLIPIFGKLRQVIHTKNQETKLSNTILYLNIKGIKSESGFRTRALSFLKNELLQIASPILTDALKQIGTKNYDLKIRKMRTLWGSCSSNHQISLNLGLIFCPMEVIKYVIVHEATHTKVFNHSTAFWHLLSALDKNFMKSEKWLKADRSKTLCYLL</sequence>
<evidence type="ECO:0000313" key="2">
    <source>
        <dbReference type="EMBL" id="GBF51909.1"/>
    </source>
</evidence>
<reference evidence="2 3" key="1">
    <citation type="submission" date="2018-02" db="EMBL/GenBank/DDBJ databases">
        <title>Novel Leptospira species isolated from soil and water in Japan.</title>
        <authorList>
            <person name="Nakao R."/>
            <person name="Masuzawa T."/>
        </authorList>
    </citation>
    <scope>NUCLEOTIDE SEQUENCE [LARGE SCALE GENOMIC DNA]</scope>
    <source>
        <strain evidence="2 3">YH101</strain>
    </source>
</reference>
<keyword evidence="2" id="KW-0378">Hydrolase</keyword>
<dbReference type="GO" id="GO:0016787">
    <property type="term" value="F:hydrolase activity"/>
    <property type="evidence" value="ECO:0007669"/>
    <property type="project" value="UniProtKB-KW"/>
</dbReference>
<name>A0A2P2E4W1_9LEPT</name>
<accession>A0A2P2E4W1</accession>
<evidence type="ECO:0000259" key="1">
    <source>
        <dbReference type="Pfam" id="PF01863"/>
    </source>
</evidence>
<keyword evidence="3" id="KW-1185">Reference proteome</keyword>
<proteinExistence type="predicted"/>
<feature type="domain" description="YgjP-like metallopeptidase" evidence="1">
    <location>
        <begin position="32"/>
        <end position="234"/>
    </location>
</feature>
<comment type="caution">
    <text evidence="2">The sequence shown here is derived from an EMBL/GenBank/DDBJ whole genome shotgun (WGS) entry which is preliminary data.</text>
</comment>
<dbReference type="OrthoDB" id="9811177at2"/>